<reference evidence="7 8" key="1">
    <citation type="journal article" date="2015" name="Biotechnol. Bioeng.">
        <title>Genome sequence and phenotypic characterization of Caulobacter segnis.</title>
        <authorList>
            <person name="Patel S."/>
            <person name="Fletcher B."/>
            <person name="Scott D.C."/>
            <person name="Ely B."/>
        </authorList>
    </citation>
    <scope>NUCLEOTIDE SEQUENCE [LARGE SCALE GENOMIC DNA]</scope>
    <source>
        <strain evidence="7 8">ERI-2</strain>
    </source>
</reference>
<dbReference type="InterPro" id="IPR001851">
    <property type="entry name" value="ABC_transp_permease"/>
</dbReference>
<evidence type="ECO:0000256" key="5">
    <source>
        <dbReference type="ARBA" id="ARBA00023136"/>
    </source>
</evidence>
<name>A0A168R3C0_9CLOT</name>
<evidence type="ECO:0000256" key="1">
    <source>
        <dbReference type="ARBA" id="ARBA00004651"/>
    </source>
</evidence>
<dbReference type="AlphaFoldDB" id="A0A168R3C0"/>
<keyword evidence="5 6" id="KW-0472">Membrane</keyword>
<proteinExistence type="predicted"/>
<keyword evidence="3 6" id="KW-0812">Transmembrane</keyword>
<dbReference type="PATRIC" id="fig|1538.10.peg.2023"/>
<dbReference type="CDD" id="cd06580">
    <property type="entry name" value="TM_PBP1_transp_TpRbsC_like"/>
    <property type="match status" value="1"/>
</dbReference>
<dbReference type="Proteomes" id="UP000077407">
    <property type="component" value="Unassembled WGS sequence"/>
</dbReference>
<evidence type="ECO:0000256" key="2">
    <source>
        <dbReference type="ARBA" id="ARBA00022475"/>
    </source>
</evidence>
<feature type="transmembrane region" description="Helical" evidence="6">
    <location>
        <begin position="6"/>
        <end position="25"/>
    </location>
</feature>
<dbReference type="PANTHER" id="PTHR43370">
    <property type="entry name" value="SUGAR ABC TRANSPORTER INTEGRAL MEMBRANE PROTEIN-RELATED"/>
    <property type="match status" value="1"/>
</dbReference>
<comment type="subcellular location">
    <subcellularLocation>
        <location evidence="1">Cell membrane</location>
        <topology evidence="1">Multi-pass membrane protein</topology>
    </subcellularLocation>
</comment>
<dbReference type="GO" id="GO:0005886">
    <property type="term" value="C:plasma membrane"/>
    <property type="evidence" value="ECO:0007669"/>
    <property type="project" value="UniProtKB-SubCell"/>
</dbReference>
<protein>
    <submittedName>
        <fullName evidence="7">Branched-chain amino acid transport system / permease component</fullName>
    </submittedName>
</protein>
<evidence type="ECO:0000256" key="4">
    <source>
        <dbReference type="ARBA" id="ARBA00022989"/>
    </source>
</evidence>
<dbReference type="RefSeq" id="WP_063555102.1">
    <property type="nucleotide sequence ID" value="NZ_LITT01000013.1"/>
</dbReference>
<feature type="transmembrane region" description="Helical" evidence="6">
    <location>
        <begin position="182"/>
        <end position="208"/>
    </location>
</feature>
<keyword evidence="4 6" id="KW-1133">Transmembrane helix</keyword>
<dbReference type="EMBL" id="LITT01000013">
    <property type="protein sequence ID" value="OAA89990.1"/>
    <property type="molecule type" value="Genomic_DNA"/>
</dbReference>
<evidence type="ECO:0000256" key="3">
    <source>
        <dbReference type="ARBA" id="ARBA00022692"/>
    </source>
</evidence>
<feature type="transmembrane region" description="Helical" evidence="6">
    <location>
        <begin position="144"/>
        <end position="161"/>
    </location>
</feature>
<evidence type="ECO:0000256" key="6">
    <source>
        <dbReference type="SAM" id="Phobius"/>
    </source>
</evidence>
<feature type="transmembrane region" description="Helical" evidence="6">
    <location>
        <begin position="62"/>
        <end position="84"/>
    </location>
</feature>
<dbReference type="Pfam" id="PF02653">
    <property type="entry name" value="BPD_transp_2"/>
    <property type="match status" value="1"/>
</dbReference>
<feature type="transmembrane region" description="Helical" evidence="6">
    <location>
        <begin position="244"/>
        <end position="263"/>
    </location>
</feature>
<evidence type="ECO:0000313" key="7">
    <source>
        <dbReference type="EMBL" id="OAA89990.1"/>
    </source>
</evidence>
<comment type="caution">
    <text evidence="7">The sequence shown here is derived from an EMBL/GenBank/DDBJ whole genome shotgun (WGS) entry which is preliminary data.</text>
</comment>
<dbReference type="GO" id="GO:0022857">
    <property type="term" value="F:transmembrane transporter activity"/>
    <property type="evidence" value="ECO:0007669"/>
    <property type="project" value="InterPro"/>
</dbReference>
<feature type="transmembrane region" description="Helical" evidence="6">
    <location>
        <begin position="269"/>
        <end position="287"/>
    </location>
</feature>
<dbReference type="PANTHER" id="PTHR43370:SF2">
    <property type="entry name" value="ABC TRANSPORTER PERMEASE PROTEIN"/>
    <property type="match status" value="1"/>
</dbReference>
<evidence type="ECO:0000313" key="8">
    <source>
        <dbReference type="Proteomes" id="UP000077407"/>
    </source>
</evidence>
<dbReference type="OrthoDB" id="9792579at2"/>
<accession>A0A168R3C0</accession>
<feature type="transmembrane region" description="Helical" evidence="6">
    <location>
        <begin position="91"/>
        <end position="108"/>
    </location>
</feature>
<sequence length="310" mass="32947">MNSTFIISVFAAGVVAGTPLLYACLGELLTERAGVMNLGVEGMMLVGAVTGFIVSIHTKNQWLGFIAGIAAGAALAFFHAVLTIKLKANQVASGVALTIFGTGLSAYLGKSYIGALPAASFKAIGIPILSKIPVIGTILFKNDLLVYLSFILVFVIWFELYKTKSGLILRAVGENPAAADAAGINIFLVRYACVILGGMLSGAGGAYISLAYSPSWSENMTAGRGWIAIALVIFALWDPIRAVVGAYIFGIISSLGLHLQAFGFVIPTYILQMLPYIFTFVVLIFTTRETKNRPSAMPKALGISYSREER</sequence>
<gene>
    <name evidence="7" type="ORF">WY13_01579</name>
</gene>
<feature type="transmembrane region" description="Helical" evidence="6">
    <location>
        <begin position="220"/>
        <end position="237"/>
    </location>
</feature>
<keyword evidence="2" id="KW-1003">Cell membrane</keyword>
<organism evidence="7 8">
    <name type="scientific">Clostridium ljungdahlii</name>
    <dbReference type="NCBI Taxonomy" id="1538"/>
    <lineage>
        <taxon>Bacteria</taxon>
        <taxon>Bacillati</taxon>
        <taxon>Bacillota</taxon>
        <taxon>Clostridia</taxon>
        <taxon>Eubacteriales</taxon>
        <taxon>Clostridiaceae</taxon>
        <taxon>Clostridium</taxon>
    </lineage>
</organism>
<feature type="transmembrane region" description="Helical" evidence="6">
    <location>
        <begin position="37"/>
        <end position="56"/>
    </location>
</feature>